<dbReference type="Gramene" id="PHT70647">
    <property type="protein sequence ID" value="PHT70647"/>
    <property type="gene ID" value="T459_25751"/>
</dbReference>
<dbReference type="InterPro" id="IPR001926">
    <property type="entry name" value="TrpB-like_PALP"/>
</dbReference>
<dbReference type="PANTHER" id="PTHR48078:SF13">
    <property type="entry name" value="THREONINE DEHYDRATASE"/>
    <property type="match status" value="1"/>
</dbReference>
<sequence>MTIDSPFPALCVRRQNCSLQLFALQLAPMLSQKLGLMFGLNERIFNLYVSHPPTPHHDVNFMKAFSFKLRGAYNMMANLSEEQLKRGVICSSAGNHAQGVALASHKLGCNAVIVMPVTTPQIKWKSVKRLGGNVVLVGDAYDEAQAYAKKRAEEEGCTFIQML</sequence>
<dbReference type="Gene3D" id="3.40.50.1100">
    <property type="match status" value="1"/>
</dbReference>
<dbReference type="GO" id="GO:0006563">
    <property type="term" value="P:L-serine metabolic process"/>
    <property type="evidence" value="ECO:0007669"/>
    <property type="project" value="UniProtKB-ARBA"/>
</dbReference>
<evidence type="ECO:0000256" key="4">
    <source>
        <dbReference type="ARBA" id="ARBA00023239"/>
    </source>
</evidence>
<evidence type="ECO:0000256" key="2">
    <source>
        <dbReference type="ARBA" id="ARBA00010869"/>
    </source>
</evidence>
<accession>A0A2G2YLM1</accession>
<keyword evidence="3" id="KW-0663">Pyridoxal phosphate</keyword>
<dbReference type="InterPro" id="IPR050147">
    <property type="entry name" value="Ser/Thr_Dehydratase"/>
</dbReference>
<feature type="domain" description="Tryptophan synthase beta chain-like PALP" evidence="5">
    <location>
        <begin position="63"/>
        <end position="161"/>
    </location>
</feature>
<gene>
    <name evidence="6" type="ORF">T459_25751</name>
</gene>
<comment type="caution">
    <text evidence="6">The sequence shown here is derived from an EMBL/GenBank/DDBJ whole genome shotgun (WGS) entry which is preliminary data.</text>
</comment>
<evidence type="ECO:0000313" key="6">
    <source>
        <dbReference type="EMBL" id="PHT70647.1"/>
    </source>
</evidence>
<evidence type="ECO:0000256" key="3">
    <source>
        <dbReference type="ARBA" id="ARBA00022898"/>
    </source>
</evidence>
<reference evidence="6 7" key="2">
    <citation type="journal article" date="2017" name="Genome Biol.">
        <title>New reference genome sequences of hot pepper reveal the massive evolution of plant disease-resistance genes by retroduplication.</title>
        <authorList>
            <person name="Kim S."/>
            <person name="Park J."/>
            <person name="Yeom S.I."/>
            <person name="Kim Y.M."/>
            <person name="Seo E."/>
            <person name="Kim K.T."/>
            <person name="Kim M.S."/>
            <person name="Lee J.M."/>
            <person name="Cheong K."/>
            <person name="Shin H.S."/>
            <person name="Kim S.B."/>
            <person name="Han K."/>
            <person name="Lee J."/>
            <person name="Park M."/>
            <person name="Lee H.A."/>
            <person name="Lee H.Y."/>
            <person name="Lee Y."/>
            <person name="Oh S."/>
            <person name="Lee J.H."/>
            <person name="Choi E."/>
            <person name="Choi E."/>
            <person name="Lee S.E."/>
            <person name="Jeon J."/>
            <person name="Kim H."/>
            <person name="Choi G."/>
            <person name="Song H."/>
            <person name="Lee J."/>
            <person name="Lee S.C."/>
            <person name="Kwon J.K."/>
            <person name="Lee H.Y."/>
            <person name="Koo N."/>
            <person name="Hong Y."/>
            <person name="Kim R.W."/>
            <person name="Kang W.H."/>
            <person name="Huh J.H."/>
            <person name="Kang B.C."/>
            <person name="Yang T.J."/>
            <person name="Lee Y.H."/>
            <person name="Bennetzen J.L."/>
            <person name="Choi D."/>
        </authorList>
    </citation>
    <scope>NUCLEOTIDE SEQUENCE [LARGE SCALE GENOMIC DNA]</scope>
    <source>
        <strain evidence="7">cv. CM334</strain>
    </source>
</reference>
<dbReference type="PANTHER" id="PTHR48078">
    <property type="entry name" value="THREONINE DEHYDRATASE, MITOCHONDRIAL-RELATED"/>
    <property type="match status" value="1"/>
</dbReference>
<keyword evidence="7" id="KW-1185">Reference proteome</keyword>
<protein>
    <recommendedName>
        <fullName evidence="5">Tryptophan synthase beta chain-like PALP domain-containing protein</fullName>
    </recommendedName>
</protein>
<evidence type="ECO:0000313" key="7">
    <source>
        <dbReference type="Proteomes" id="UP000222542"/>
    </source>
</evidence>
<dbReference type="GO" id="GO:0003941">
    <property type="term" value="F:L-serine ammonia-lyase activity"/>
    <property type="evidence" value="ECO:0007669"/>
    <property type="project" value="UniProtKB-ARBA"/>
</dbReference>
<dbReference type="EMBL" id="AYRZ02000010">
    <property type="protein sequence ID" value="PHT70647.1"/>
    <property type="molecule type" value="Genomic_DNA"/>
</dbReference>
<proteinExistence type="inferred from homology"/>
<comment type="similarity">
    <text evidence="2">Belongs to the serine/threonine dehydratase family.</text>
</comment>
<evidence type="ECO:0000259" key="5">
    <source>
        <dbReference type="Pfam" id="PF00291"/>
    </source>
</evidence>
<comment type="cofactor">
    <cofactor evidence="1">
        <name>pyridoxal 5'-phosphate</name>
        <dbReference type="ChEBI" id="CHEBI:597326"/>
    </cofactor>
</comment>
<dbReference type="InterPro" id="IPR036052">
    <property type="entry name" value="TrpB-like_PALP_sf"/>
</dbReference>
<reference evidence="6 7" key="1">
    <citation type="journal article" date="2014" name="Nat. Genet.">
        <title>Genome sequence of the hot pepper provides insights into the evolution of pungency in Capsicum species.</title>
        <authorList>
            <person name="Kim S."/>
            <person name="Park M."/>
            <person name="Yeom S.I."/>
            <person name="Kim Y.M."/>
            <person name="Lee J.M."/>
            <person name="Lee H.A."/>
            <person name="Seo E."/>
            <person name="Choi J."/>
            <person name="Cheong K."/>
            <person name="Kim K.T."/>
            <person name="Jung K."/>
            <person name="Lee G.W."/>
            <person name="Oh S.K."/>
            <person name="Bae C."/>
            <person name="Kim S.B."/>
            <person name="Lee H.Y."/>
            <person name="Kim S.Y."/>
            <person name="Kim M.S."/>
            <person name="Kang B.C."/>
            <person name="Jo Y.D."/>
            <person name="Yang H.B."/>
            <person name="Jeong H.J."/>
            <person name="Kang W.H."/>
            <person name="Kwon J.K."/>
            <person name="Shin C."/>
            <person name="Lim J.Y."/>
            <person name="Park J.H."/>
            <person name="Huh J.H."/>
            <person name="Kim J.S."/>
            <person name="Kim B.D."/>
            <person name="Cohen O."/>
            <person name="Paran I."/>
            <person name="Suh M.C."/>
            <person name="Lee S.B."/>
            <person name="Kim Y.K."/>
            <person name="Shin Y."/>
            <person name="Noh S.J."/>
            <person name="Park J."/>
            <person name="Seo Y.S."/>
            <person name="Kwon S.Y."/>
            <person name="Kim H.A."/>
            <person name="Park J.M."/>
            <person name="Kim H.J."/>
            <person name="Choi S.B."/>
            <person name="Bosland P.W."/>
            <person name="Reeves G."/>
            <person name="Jo S.H."/>
            <person name="Lee B.W."/>
            <person name="Cho H.T."/>
            <person name="Choi H.S."/>
            <person name="Lee M.S."/>
            <person name="Yu Y."/>
            <person name="Do Choi Y."/>
            <person name="Park B.S."/>
            <person name="van Deynze A."/>
            <person name="Ashrafi H."/>
            <person name="Hill T."/>
            <person name="Kim W.T."/>
            <person name="Pai H.S."/>
            <person name="Ahn H.K."/>
            <person name="Yeam I."/>
            <person name="Giovannoni J.J."/>
            <person name="Rose J.K."/>
            <person name="Sorensen I."/>
            <person name="Lee S.J."/>
            <person name="Kim R.W."/>
            <person name="Choi I.Y."/>
            <person name="Choi B.S."/>
            <person name="Lim J.S."/>
            <person name="Lee Y.H."/>
            <person name="Choi D."/>
        </authorList>
    </citation>
    <scope>NUCLEOTIDE SEQUENCE [LARGE SCALE GENOMIC DNA]</scope>
    <source>
        <strain evidence="7">cv. CM334</strain>
    </source>
</reference>
<dbReference type="FunFam" id="3.40.50.1100:FF:000005">
    <property type="entry name" value="Threonine dehydratase catabolic"/>
    <property type="match status" value="1"/>
</dbReference>
<organism evidence="6 7">
    <name type="scientific">Capsicum annuum</name>
    <name type="common">Capsicum pepper</name>
    <dbReference type="NCBI Taxonomy" id="4072"/>
    <lineage>
        <taxon>Eukaryota</taxon>
        <taxon>Viridiplantae</taxon>
        <taxon>Streptophyta</taxon>
        <taxon>Embryophyta</taxon>
        <taxon>Tracheophyta</taxon>
        <taxon>Spermatophyta</taxon>
        <taxon>Magnoliopsida</taxon>
        <taxon>eudicotyledons</taxon>
        <taxon>Gunneridae</taxon>
        <taxon>Pentapetalae</taxon>
        <taxon>asterids</taxon>
        <taxon>lamiids</taxon>
        <taxon>Solanales</taxon>
        <taxon>Solanaceae</taxon>
        <taxon>Solanoideae</taxon>
        <taxon>Capsiceae</taxon>
        <taxon>Capsicum</taxon>
    </lineage>
</organism>
<dbReference type="AlphaFoldDB" id="A0A2G2YLM1"/>
<evidence type="ECO:0000256" key="1">
    <source>
        <dbReference type="ARBA" id="ARBA00001933"/>
    </source>
</evidence>
<name>A0A2G2YLM1_CAPAN</name>
<dbReference type="Pfam" id="PF00291">
    <property type="entry name" value="PALP"/>
    <property type="match status" value="1"/>
</dbReference>
<keyword evidence="4" id="KW-0456">Lyase</keyword>
<dbReference type="SUPFAM" id="SSF53686">
    <property type="entry name" value="Tryptophan synthase beta subunit-like PLP-dependent enzymes"/>
    <property type="match status" value="1"/>
</dbReference>
<dbReference type="Proteomes" id="UP000222542">
    <property type="component" value="Unassembled WGS sequence"/>
</dbReference>
<dbReference type="STRING" id="4072.A0A2G2YLM1"/>